<dbReference type="Proteomes" id="UP000294513">
    <property type="component" value="Unassembled WGS sequence"/>
</dbReference>
<evidence type="ECO:0000313" key="2">
    <source>
        <dbReference type="Proteomes" id="UP000294513"/>
    </source>
</evidence>
<dbReference type="InterPro" id="IPR036170">
    <property type="entry name" value="YezG-like_sf"/>
</dbReference>
<organism evidence="1 2">
    <name type="scientific">Actinomadura rubrisoli</name>
    <dbReference type="NCBI Taxonomy" id="2530368"/>
    <lineage>
        <taxon>Bacteria</taxon>
        <taxon>Bacillati</taxon>
        <taxon>Actinomycetota</taxon>
        <taxon>Actinomycetes</taxon>
        <taxon>Streptosporangiales</taxon>
        <taxon>Thermomonosporaceae</taxon>
        <taxon>Actinomadura</taxon>
    </lineage>
</organism>
<gene>
    <name evidence="1" type="ORF">E1298_16650</name>
</gene>
<dbReference type="AlphaFoldDB" id="A0A4R5BKD3"/>
<dbReference type="RefSeq" id="WP_131894171.1">
    <property type="nucleotide sequence ID" value="NZ_SMKU01000075.1"/>
</dbReference>
<comment type="caution">
    <text evidence="1">The sequence shown here is derived from an EMBL/GenBank/DDBJ whole genome shotgun (WGS) entry which is preliminary data.</text>
</comment>
<protein>
    <submittedName>
        <fullName evidence="1">Uncharacterized protein</fullName>
    </submittedName>
</protein>
<proteinExistence type="predicted"/>
<accession>A0A4R5BKD3</accession>
<keyword evidence="2" id="KW-1185">Reference proteome</keyword>
<dbReference type="OrthoDB" id="6957847at2"/>
<dbReference type="EMBL" id="SMKU01000075">
    <property type="protein sequence ID" value="TDD87121.1"/>
    <property type="molecule type" value="Genomic_DNA"/>
</dbReference>
<reference evidence="1 2" key="1">
    <citation type="submission" date="2019-03" db="EMBL/GenBank/DDBJ databases">
        <title>Draft genome sequences of novel Actinobacteria.</title>
        <authorList>
            <person name="Sahin N."/>
            <person name="Ay H."/>
            <person name="Saygin H."/>
        </authorList>
    </citation>
    <scope>NUCLEOTIDE SEQUENCE [LARGE SCALE GENOMIC DNA]</scope>
    <source>
        <strain evidence="1 2">H3C3</strain>
    </source>
</reference>
<evidence type="ECO:0000313" key="1">
    <source>
        <dbReference type="EMBL" id="TDD87121.1"/>
    </source>
</evidence>
<name>A0A4R5BKD3_9ACTN</name>
<dbReference type="SUPFAM" id="SSF160424">
    <property type="entry name" value="BH3703-like"/>
    <property type="match status" value="1"/>
</dbReference>
<sequence length="147" mass="17092">MAKWPSLDPVQQHDLLTEITRQITEALPHGWRELMIDYRHLGRHIDVATGLTGADGAMTVWDPPAEVWRMFQRLRGGMYVENEGTWFSCRYGVEPPGKFRIQYNIRNEPDFPAPPSPEEFAVEQERFPRTPPYQPPWFKEALARAEA</sequence>